<comment type="caution">
    <text evidence="1">The sequence shown here is derived from an EMBL/GenBank/DDBJ whole genome shotgun (WGS) entry which is preliminary data.</text>
</comment>
<dbReference type="SFLD" id="SFLDS00003">
    <property type="entry name" value="Haloacid_Dehalogenase"/>
    <property type="match status" value="1"/>
</dbReference>
<dbReference type="InterPro" id="IPR023198">
    <property type="entry name" value="PGP-like_dom2"/>
</dbReference>
<sequence length="238" mass="25416">MADPRTLVLWDIDHTLVSITGIGKLLYAEAFRAATGHPMKQPADMLGRTERAITIDTLRLHGIEVSEALLETFGTALVEAFRAYEAAIGEHGRPLTGAREALQALAVREDVVQSVLTGNMEPIAIGKLAAFGLERFVDFEVGAYGMDHAERPELVRLAQRRAGRKYGEVFTADSTVLIGDTPNDVLAGHRGGARVVAVATGFVDAAALRAAGAEVVLPDLADTDAVVRAVLRSPAPRR</sequence>
<dbReference type="PANTHER" id="PTHR43434:SF1">
    <property type="entry name" value="PHOSPHOGLYCOLATE PHOSPHATASE"/>
    <property type="match status" value="1"/>
</dbReference>
<dbReference type="Proteomes" id="UP000616724">
    <property type="component" value="Unassembled WGS sequence"/>
</dbReference>
<dbReference type="PANTHER" id="PTHR43434">
    <property type="entry name" value="PHOSPHOGLYCOLATE PHOSPHATASE"/>
    <property type="match status" value="1"/>
</dbReference>
<evidence type="ECO:0000313" key="1">
    <source>
        <dbReference type="EMBL" id="GIH76785.1"/>
    </source>
</evidence>
<protein>
    <submittedName>
        <fullName evidence="1">Haloacid dehalogenase</fullName>
    </submittedName>
</protein>
<dbReference type="InterPro" id="IPR050155">
    <property type="entry name" value="HAD-like_hydrolase_sf"/>
</dbReference>
<dbReference type="RefSeq" id="WP_203891383.1">
    <property type="nucleotide sequence ID" value="NZ_BOOH01000023.1"/>
</dbReference>
<dbReference type="GO" id="GO:0006281">
    <property type="term" value="P:DNA repair"/>
    <property type="evidence" value="ECO:0007669"/>
    <property type="project" value="TreeGrafter"/>
</dbReference>
<dbReference type="EMBL" id="BOOH01000023">
    <property type="protein sequence ID" value="GIH76785.1"/>
    <property type="molecule type" value="Genomic_DNA"/>
</dbReference>
<dbReference type="GO" id="GO:0008967">
    <property type="term" value="F:phosphoglycolate phosphatase activity"/>
    <property type="evidence" value="ECO:0007669"/>
    <property type="project" value="TreeGrafter"/>
</dbReference>
<name>A0A8J3RKW0_9ACTN</name>
<dbReference type="InterPro" id="IPR023214">
    <property type="entry name" value="HAD_sf"/>
</dbReference>
<proteinExistence type="predicted"/>
<dbReference type="Gene3D" id="3.40.50.1000">
    <property type="entry name" value="HAD superfamily/HAD-like"/>
    <property type="match status" value="1"/>
</dbReference>
<organism evidence="1 2">
    <name type="scientific">Planobispora longispora</name>
    <dbReference type="NCBI Taxonomy" id="28887"/>
    <lineage>
        <taxon>Bacteria</taxon>
        <taxon>Bacillati</taxon>
        <taxon>Actinomycetota</taxon>
        <taxon>Actinomycetes</taxon>
        <taxon>Streptosporangiales</taxon>
        <taxon>Streptosporangiaceae</taxon>
        <taxon>Planobispora</taxon>
    </lineage>
</organism>
<dbReference type="AlphaFoldDB" id="A0A8J3RKW0"/>
<accession>A0A8J3RKW0</accession>
<dbReference type="SFLD" id="SFLDG01129">
    <property type="entry name" value="C1.5:_HAD__Beta-PGM__Phosphata"/>
    <property type="match status" value="1"/>
</dbReference>
<dbReference type="InterPro" id="IPR036412">
    <property type="entry name" value="HAD-like_sf"/>
</dbReference>
<gene>
    <name evidence="1" type="ORF">Plo01_32140</name>
</gene>
<evidence type="ECO:0000313" key="2">
    <source>
        <dbReference type="Proteomes" id="UP000616724"/>
    </source>
</evidence>
<dbReference type="Gene3D" id="1.10.150.240">
    <property type="entry name" value="Putative phosphatase, domain 2"/>
    <property type="match status" value="1"/>
</dbReference>
<keyword evidence="2" id="KW-1185">Reference proteome</keyword>
<dbReference type="SUPFAM" id="SSF56784">
    <property type="entry name" value="HAD-like"/>
    <property type="match status" value="1"/>
</dbReference>
<dbReference type="Pfam" id="PF12710">
    <property type="entry name" value="HAD"/>
    <property type="match status" value="1"/>
</dbReference>
<dbReference type="GO" id="GO:0005829">
    <property type="term" value="C:cytosol"/>
    <property type="evidence" value="ECO:0007669"/>
    <property type="project" value="TreeGrafter"/>
</dbReference>
<reference evidence="1 2" key="1">
    <citation type="submission" date="2021-01" db="EMBL/GenBank/DDBJ databases">
        <title>Whole genome shotgun sequence of Planobispora longispora NBRC 13918.</title>
        <authorList>
            <person name="Komaki H."/>
            <person name="Tamura T."/>
        </authorList>
    </citation>
    <scope>NUCLEOTIDE SEQUENCE [LARGE SCALE GENOMIC DNA]</scope>
    <source>
        <strain evidence="1 2">NBRC 13918</strain>
    </source>
</reference>